<dbReference type="PANTHER" id="PTHR10974">
    <property type="entry name" value="FI08016P-RELATED"/>
    <property type="match status" value="1"/>
</dbReference>
<comment type="caution">
    <text evidence="1">The sequence shown here is derived from an EMBL/GenBank/DDBJ whole genome shotgun (WGS) entry which is preliminary data.</text>
</comment>
<dbReference type="CDD" id="cd16021">
    <property type="entry name" value="ALP_like"/>
    <property type="match status" value="1"/>
</dbReference>
<protein>
    <submittedName>
        <fullName evidence="1">Uncharacterized protein</fullName>
    </submittedName>
</protein>
<evidence type="ECO:0000313" key="1">
    <source>
        <dbReference type="EMBL" id="KAK7114028.1"/>
    </source>
</evidence>
<evidence type="ECO:0000313" key="2">
    <source>
        <dbReference type="Proteomes" id="UP001374579"/>
    </source>
</evidence>
<dbReference type="Pfam" id="PF02995">
    <property type="entry name" value="DUF229"/>
    <property type="match status" value="1"/>
</dbReference>
<gene>
    <name evidence="1" type="ORF">V1264_000156</name>
</gene>
<proteinExistence type="predicted"/>
<dbReference type="InterPro" id="IPR004245">
    <property type="entry name" value="DUF229"/>
</dbReference>
<keyword evidence="2" id="KW-1185">Reference proteome</keyword>
<dbReference type="AlphaFoldDB" id="A0AAN9BZ78"/>
<dbReference type="PANTHER" id="PTHR10974:SF1">
    <property type="entry name" value="FI08016P-RELATED"/>
    <property type="match status" value="1"/>
</dbReference>
<name>A0AAN9BZ78_9CAEN</name>
<dbReference type="InterPro" id="IPR017850">
    <property type="entry name" value="Alkaline_phosphatase_core_sf"/>
</dbReference>
<dbReference type="Proteomes" id="UP001374579">
    <property type="component" value="Unassembled WGS sequence"/>
</dbReference>
<dbReference type="EMBL" id="JBAMIC010000001">
    <property type="protein sequence ID" value="KAK7114028.1"/>
    <property type="molecule type" value="Genomic_DNA"/>
</dbReference>
<accession>A0AAN9BZ78</accession>
<dbReference type="FunFam" id="3.40.720.10:FF:000017">
    <property type="entry name" value="Predicted protein"/>
    <property type="match status" value="1"/>
</dbReference>
<organism evidence="1 2">
    <name type="scientific">Littorina saxatilis</name>
    <dbReference type="NCBI Taxonomy" id="31220"/>
    <lineage>
        <taxon>Eukaryota</taxon>
        <taxon>Metazoa</taxon>
        <taxon>Spiralia</taxon>
        <taxon>Lophotrochozoa</taxon>
        <taxon>Mollusca</taxon>
        <taxon>Gastropoda</taxon>
        <taxon>Caenogastropoda</taxon>
        <taxon>Littorinimorpha</taxon>
        <taxon>Littorinoidea</taxon>
        <taxon>Littorinidae</taxon>
        <taxon>Littorina</taxon>
    </lineage>
</organism>
<dbReference type="Gene3D" id="3.40.720.10">
    <property type="entry name" value="Alkaline Phosphatase, subunit A"/>
    <property type="match status" value="1"/>
</dbReference>
<dbReference type="GO" id="GO:0005615">
    <property type="term" value="C:extracellular space"/>
    <property type="evidence" value="ECO:0007669"/>
    <property type="project" value="TreeGrafter"/>
</dbReference>
<reference evidence="1 2" key="1">
    <citation type="submission" date="2024-02" db="EMBL/GenBank/DDBJ databases">
        <title>Chromosome-scale genome assembly of the rough periwinkle Littorina saxatilis.</title>
        <authorList>
            <person name="De Jode A."/>
            <person name="Faria R."/>
            <person name="Formenti G."/>
            <person name="Sims Y."/>
            <person name="Smith T.P."/>
            <person name="Tracey A."/>
            <person name="Wood J.M.D."/>
            <person name="Zagrodzka Z.B."/>
            <person name="Johannesson K."/>
            <person name="Butlin R.K."/>
            <person name="Leder E.H."/>
        </authorList>
    </citation>
    <scope>NUCLEOTIDE SEQUENCE [LARGE SCALE GENOMIC DNA]</scope>
    <source>
        <strain evidence="1">Snail1</strain>
        <tissue evidence="1">Muscle</tissue>
    </source>
</reference>
<dbReference type="SUPFAM" id="SSF53649">
    <property type="entry name" value="Alkaline phosphatase-like"/>
    <property type="match status" value="1"/>
</dbReference>
<sequence length="690" mass="78794">MASGNLVPPCKKPRCTVKVCTTILLCSTLTVLFVMSQVLDVTPSPLYLVGLFKIQDLNRLFAAPPETEECKPHFHDPFHKSAMKYTRIHPPFSCHHNESGLTRVERGATLIVNSTLVTSLKATLINCSYQAIYRLSENSYNFSAPQVFEDEVKIRLVTDGVRVCCYLKNATSQIQLYENVHYIMTEKPEIEKKLQQRMLGRQQRSTSDTEKYRTGKAIPSYMNVLIVGIDSVSRFNMIRTMNRTRRFLLTRLHAVDFVHYNKIGPNTFPNLIGLMYGKNRYDAGWKGNEYIDKQGFRFLWQDFEDEGYRTMFAEDTTKLNIFRFAQRGFAGQPTHYYSRIVEMAKERSRKLFTNKGACFKGTPSDELMLDNMAEFARLYRHKPYFGFQWLTRTTHDDMNGGSRVDGYYEKFLSQLLEENLLNNTLLAFVSDHGIRYAGYRSTPIGRFEDNRPFLYLAFPPWFAETYPSHMKQVQANAGRLATPLDFHKILLDILYLNNKDTVTTRNDSKQGISFFKQIPRNRTCADAGIPPPFCVCLSERALPTTLNIAQQAGTVLVASFNAAMKKAKAMDVCHNLTLVEVKECRLLGGGVSYLNTFCPVKKGNRTVDNLAQLLRVTVVAKPRFPGVKDLFGFRRKPNSDMVFDGMLIKCDNSATLKRAGDVSRISMYGNTSHCVNDPFLKTVCYCKDQL</sequence>